<name>A0A286UPT0_9AGAM</name>
<feature type="region of interest" description="Disordered" evidence="3">
    <location>
        <begin position="466"/>
        <end position="492"/>
    </location>
</feature>
<keyword evidence="4" id="KW-1133">Transmembrane helix</keyword>
<dbReference type="InterPro" id="IPR011009">
    <property type="entry name" value="Kinase-like_dom_sf"/>
</dbReference>
<keyword evidence="1" id="KW-0547">Nucleotide-binding</keyword>
<keyword evidence="2" id="KW-0067">ATP-binding</keyword>
<dbReference type="Gene3D" id="1.10.510.10">
    <property type="entry name" value="Transferase(Phosphotransferase) domain 1"/>
    <property type="match status" value="1"/>
</dbReference>
<keyword evidence="4" id="KW-0472">Membrane</keyword>
<comment type="caution">
    <text evidence="6">The sequence shown here is derived from an EMBL/GenBank/DDBJ whole genome shotgun (WGS) entry which is preliminary data.</text>
</comment>
<accession>A0A286UPT0</accession>
<dbReference type="SMART" id="SM00220">
    <property type="entry name" value="S_TKc"/>
    <property type="match status" value="1"/>
</dbReference>
<feature type="region of interest" description="Disordered" evidence="3">
    <location>
        <begin position="134"/>
        <end position="176"/>
    </location>
</feature>
<dbReference type="PROSITE" id="PS00108">
    <property type="entry name" value="PROTEIN_KINASE_ST"/>
    <property type="match status" value="1"/>
</dbReference>
<evidence type="ECO:0000313" key="6">
    <source>
        <dbReference type="EMBL" id="PAV21588.1"/>
    </source>
</evidence>
<dbReference type="EMBL" id="NBII01000002">
    <property type="protein sequence ID" value="PAV21588.1"/>
    <property type="molecule type" value="Genomic_DNA"/>
</dbReference>
<dbReference type="InParanoid" id="A0A286UPT0"/>
<evidence type="ECO:0000313" key="7">
    <source>
        <dbReference type="Proteomes" id="UP000217199"/>
    </source>
</evidence>
<dbReference type="OrthoDB" id="40902at2759"/>
<dbReference type="GO" id="GO:0005524">
    <property type="term" value="F:ATP binding"/>
    <property type="evidence" value="ECO:0007669"/>
    <property type="project" value="UniProtKB-KW"/>
</dbReference>
<dbReference type="PROSITE" id="PS50011">
    <property type="entry name" value="PROTEIN_KINASE_DOM"/>
    <property type="match status" value="1"/>
</dbReference>
<evidence type="ECO:0000256" key="4">
    <source>
        <dbReference type="SAM" id="Phobius"/>
    </source>
</evidence>
<dbReference type="AlphaFoldDB" id="A0A286UPT0"/>
<evidence type="ECO:0000259" key="5">
    <source>
        <dbReference type="PROSITE" id="PS50011"/>
    </source>
</evidence>
<dbReference type="Proteomes" id="UP000217199">
    <property type="component" value="Unassembled WGS sequence"/>
</dbReference>
<gene>
    <name evidence="6" type="ORF">PNOK_0154500</name>
</gene>
<dbReference type="Gene3D" id="3.30.200.20">
    <property type="entry name" value="Phosphorylase Kinase, domain 1"/>
    <property type="match status" value="1"/>
</dbReference>
<feature type="compositionally biased region" description="Polar residues" evidence="3">
    <location>
        <begin position="140"/>
        <end position="154"/>
    </location>
</feature>
<protein>
    <submittedName>
        <fullName evidence="6">Pkinase-domain-containing</fullName>
    </submittedName>
</protein>
<reference evidence="6 7" key="1">
    <citation type="journal article" date="2017" name="Mol. Ecol.">
        <title>Comparative and population genomic landscape of Phellinus noxius: A hypervariable fungus causing root rot in trees.</title>
        <authorList>
            <person name="Chung C.L."/>
            <person name="Lee T.J."/>
            <person name="Akiba M."/>
            <person name="Lee H.H."/>
            <person name="Kuo T.H."/>
            <person name="Liu D."/>
            <person name="Ke H.M."/>
            <person name="Yokoi T."/>
            <person name="Roa M.B."/>
            <person name="Lu M.J."/>
            <person name="Chang Y.Y."/>
            <person name="Ann P.J."/>
            <person name="Tsai J.N."/>
            <person name="Chen C.Y."/>
            <person name="Tzean S.S."/>
            <person name="Ota Y."/>
            <person name="Hattori T."/>
            <person name="Sahashi N."/>
            <person name="Liou R.F."/>
            <person name="Kikuchi T."/>
            <person name="Tsai I.J."/>
        </authorList>
    </citation>
    <scope>NUCLEOTIDE SEQUENCE [LARGE SCALE GENOMIC DNA]</scope>
    <source>
        <strain evidence="6 7">FFPRI411160</strain>
    </source>
</reference>
<feature type="transmembrane region" description="Helical" evidence="4">
    <location>
        <begin position="6"/>
        <end position="30"/>
    </location>
</feature>
<evidence type="ECO:0000256" key="1">
    <source>
        <dbReference type="ARBA" id="ARBA00022741"/>
    </source>
</evidence>
<dbReference type="PANTHER" id="PTHR24347">
    <property type="entry name" value="SERINE/THREONINE-PROTEIN KINASE"/>
    <property type="match status" value="1"/>
</dbReference>
<evidence type="ECO:0000256" key="3">
    <source>
        <dbReference type="SAM" id="MobiDB-lite"/>
    </source>
</evidence>
<dbReference type="GO" id="GO:0004672">
    <property type="term" value="F:protein kinase activity"/>
    <property type="evidence" value="ECO:0007669"/>
    <property type="project" value="InterPro"/>
</dbReference>
<dbReference type="SUPFAM" id="SSF56112">
    <property type="entry name" value="Protein kinase-like (PK-like)"/>
    <property type="match status" value="1"/>
</dbReference>
<sequence length="492" mass="54490">MYPGGAARRAIVFCVLLSSSALTVLTLFVGGEQREKRDGRVTNTRIRFAGRSKLFPGVLFPYVTWRGLQLFGQSDTMKLNIGESALLAQPPSFSKKKNYEFHEVLGRGTFGKVIRATWHVPPAQLLIADHGLQKEAGSPSDEQPPSSGTGTGTPKSKPKLAGHSRTTTSSSRESTGVRKDVALKVIAKKKVKGNEEAVWGEMEVLRGLDHPNIVKFYEWFESREKYYLSFELAVGGELFERICKRGKFTEADAVVVVRSILSGVKYLHDHDIVHRDLKPENILYRTQSPDSDIVIADFGIAKHLHKADEQLFTVAGSLGYVAPEVLKKSGHSKKVDIWSTGIITYVMLCGYTPFRSEDPGELYREISACKLTFHERYWKHVSEVAKAFIARLVVADPGERASAEEALGHAWLGLGLGREKGGEGEGVVGVEGGEGHDLSGLRDNFNPKARWRNAINGAIAMGRLKRLGSDRSDREREERERKNSMPTALGRM</sequence>
<organism evidence="6 7">
    <name type="scientific">Pyrrhoderma noxium</name>
    <dbReference type="NCBI Taxonomy" id="2282107"/>
    <lineage>
        <taxon>Eukaryota</taxon>
        <taxon>Fungi</taxon>
        <taxon>Dikarya</taxon>
        <taxon>Basidiomycota</taxon>
        <taxon>Agaricomycotina</taxon>
        <taxon>Agaricomycetes</taxon>
        <taxon>Hymenochaetales</taxon>
        <taxon>Hymenochaetaceae</taxon>
        <taxon>Pyrrhoderma</taxon>
    </lineage>
</organism>
<dbReference type="CDD" id="cd05117">
    <property type="entry name" value="STKc_CAMK"/>
    <property type="match status" value="1"/>
</dbReference>
<evidence type="ECO:0000256" key="2">
    <source>
        <dbReference type="ARBA" id="ARBA00022840"/>
    </source>
</evidence>
<proteinExistence type="predicted"/>
<dbReference type="STRING" id="2282107.A0A286UPT0"/>
<keyword evidence="4" id="KW-0812">Transmembrane</keyword>
<dbReference type="InterPro" id="IPR000719">
    <property type="entry name" value="Prot_kinase_dom"/>
</dbReference>
<dbReference type="InterPro" id="IPR008271">
    <property type="entry name" value="Ser/Thr_kinase_AS"/>
</dbReference>
<dbReference type="FunFam" id="1.10.510.10:FF:000571">
    <property type="entry name" value="Maternal embryonic leucine zipper kinase"/>
    <property type="match status" value="1"/>
</dbReference>
<keyword evidence="7" id="KW-1185">Reference proteome</keyword>
<feature type="compositionally biased region" description="Low complexity" evidence="3">
    <location>
        <begin position="164"/>
        <end position="174"/>
    </location>
</feature>
<feature type="domain" description="Protein kinase" evidence="5">
    <location>
        <begin position="99"/>
        <end position="412"/>
    </location>
</feature>
<dbReference type="Pfam" id="PF00069">
    <property type="entry name" value="Pkinase"/>
    <property type="match status" value="1"/>
</dbReference>
<feature type="compositionally biased region" description="Basic and acidic residues" evidence="3">
    <location>
        <begin position="467"/>
        <end position="483"/>
    </location>
</feature>